<dbReference type="InterPro" id="IPR006809">
    <property type="entry name" value="TAFII28_dom"/>
</dbReference>
<feature type="compositionally biased region" description="Basic and acidic residues" evidence="7">
    <location>
        <begin position="259"/>
        <end position="280"/>
    </location>
</feature>
<sequence length="336" mass="38522">METSESKHPATTINETINRKRTHSSTSDSSFKSPHEVPKKVALDRSASVGEDGMSAKRRKELLDAEERLKMQRLVTSFSEDQLNRYEMYRRSSFPKASIKRLLQTIAGCSVSHNVVIAVSGVAKVFVGEVMEQALDVMEQLGEQPPVKPRHIREAMRRLKQKRTFPFSTETHAVISSSISLLICFTMASTSTGIKQPKKSILKKPDDHHEDKHKGTSFDEMNILATYHPADKDYGHMKIDEPKTPYRNDSENEDGVDPEDIRKRLSDETDPKICRQRSDSRSGPSEDEDDENFLTPEEREKKRKFREARKKHYNMKEQMKKAKELLAKEMAEQDNA</sequence>
<dbReference type="Pfam" id="PF04979">
    <property type="entry name" value="IPP-2"/>
    <property type="match status" value="1"/>
</dbReference>
<proteinExistence type="inferred from homology"/>
<evidence type="ECO:0000313" key="9">
    <source>
        <dbReference type="EMBL" id="CAK8676737.1"/>
    </source>
</evidence>
<dbReference type="InterPro" id="IPR007062">
    <property type="entry name" value="PPI-2"/>
</dbReference>
<dbReference type="Pfam" id="PF04719">
    <property type="entry name" value="TAFII28"/>
    <property type="match status" value="1"/>
</dbReference>
<feature type="compositionally biased region" description="Basic and acidic residues" evidence="7">
    <location>
        <begin position="203"/>
        <end position="217"/>
    </location>
</feature>
<evidence type="ECO:0000256" key="3">
    <source>
        <dbReference type="ARBA" id="ARBA00009788"/>
    </source>
</evidence>
<evidence type="ECO:0000256" key="2">
    <source>
        <dbReference type="ARBA" id="ARBA00005472"/>
    </source>
</evidence>
<evidence type="ECO:0000256" key="4">
    <source>
        <dbReference type="ARBA" id="ARBA00023015"/>
    </source>
</evidence>
<feature type="compositionally biased region" description="Basic residues" evidence="7">
    <location>
        <begin position="301"/>
        <end position="313"/>
    </location>
</feature>
<dbReference type="Proteomes" id="UP001642483">
    <property type="component" value="Unassembled WGS sequence"/>
</dbReference>
<keyword evidence="5" id="KW-0804">Transcription</keyword>
<feature type="domain" description="TAFII28-like protein" evidence="8">
    <location>
        <begin position="74"/>
        <end position="158"/>
    </location>
</feature>
<comment type="similarity">
    <text evidence="3">Belongs to the TAF11 family.</text>
</comment>
<keyword evidence="10" id="KW-1185">Reference proteome</keyword>
<comment type="subcellular location">
    <subcellularLocation>
        <location evidence="1">Nucleus</location>
    </subcellularLocation>
</comment>
<dbReference type="InterPro" id="IPR045127">
    <property type="entry name" value="TAF11-like"/>
</dbReference>
<name>A0ABP0FAK7_CLALP</name>
<dbReference type="Gene3D" id="6.10.250.1050">
    <property type="match status" value="2"/>
</dbReference>
<feature type="region of interest" description="Disordered" evidence="7">
    <location>
        <begin position="195"/>
        <end position="318"/>
    </location>
</feature>
<feature type="compositionally biased region" description="Basic and acidic residues" evidence="7">
    <location>
        <begin position="33"/>
        <end position="43"/>
    </location>
</feature>
<dbReference type="InterPro" id="IPR009072">
    <property type="entry name" value="Histone-fold"/>
</dbReference>
<evidence type="ECO:0000313" key="10">
    <source>
        <dbReference type="Proteomes" id="UP001642483"/>
    </source>
</evidence>
<dbReference type="PANTHER" id="PTHR13218">
    <property type="entry name" value="TRANSCRIPTION INITIATION FACTOR TFIID SUBUNIT 11-RELATED"/>
    <property type="match status" value="1"/>
</dbReference>
<dbReference type="SUPFAM" id="SSF47113">
    <property type="entry name" value="Histone-fold"/>
    <property type="match status" value="1"/>
</dbReference>
<protein>
    <recommendedName>
        <fullName evidence="8">TAFII28-like protein domain-containing protein</fullName>
    </recommendedName>
</protein>
<accession>A0ABP0FAK7</accession>
<evidence type="ECO:0000259" key="8">
    <source>
        <dbReference type="Pfam" id="PF04719"/>
    </source>
</evidence>
<feature type="region of interest" description="Disordered" evidence="7">
    <location>
        <begin position="1"/>
        <end position="55"/>
    </location>
</feature>
<organism evidence="9 10">
    <name type="scientific">Clavelina lepadiformis</name>
    <name type="common">Light-bulb sea squirt</name>
    <name type="synonym">Ascidia lepadiformis</name>
    <dbReference type="NCBI Taxonomy" id="159417"/>
    <lineage>
        <taxon>Eukaryota</taxon>
        <taxon>Metazoa</taxon>
        <taxon>Chordata</taxon>
        <taxon>Tunicata</taxon>
        <taxon>Ascidiacea</taxon>
        <taxon>Aplousobranchia</taxon>
        <taxon>Clavelinidae</taxon>
        <taxon>Clavelina</taxon>
    </lineage>
</organism>
<comment type="caution">
    <text evidence="9">The sequence shown here is derived from an EMBL/GenBank/DDBJ whole genome shotgun (WGS) entry which is preliminary data.</text>
</comment>
<dbReference type="PANTHER" id="PTHR13218:SF8">
    <property type="entry name" value="TRANSCRIPTION INITIATION FACTOR TFIID SUBUNIT 11"/>
    <property type="match status" value="1"/>
</dbReference>
<evidence type="ECO:0000256" key="5">
    <source>
        <dbReference type="ARBA" id="ARBA00023163"/>
    </source>
</evidence>
<evidence type="ECO:0000256" key="6">
    <source>
        <dbReference type="ARBA" id="ARBA00023242"/>
    </source>
</evidence>
<dbReference type="Gene3D" id="1.10.20.10">
    <property type="entry name" value="Histone, subunit A"/>
    <property type="match status" value="1"/>
</dbReference>
<comment type="similarity">
    <text evidence="2">Belongs to the protein phosphatase inhibitor 2 family.</text>
</comment>
<keyword evidence="4" id="KW-0805">Transcription regulation</keyword>
<reference evidence="9 10" key="1">
    <citation type="submission" date="2024-02" db="EMBL/GenBank/DDBJ databases">
        <authorList>
            <person name="Daric V."/>
            <person name="Darras S."/>
        </authorList>
    </citation>
    <scope>NUCLEOTIDE SEQUENCE [LARGE SCALE GENOMIC DNA]</scope>
</reference>
<dbReference type="CDD" id="cd08048">
    <property type="entry name" value="HFD_TAF11"/>
    <property type="match status" value="1"/>
</dbReference>
<evidence type="ECO:0000256" key="1">
    <source>
        <dbReference type="ARBA" id="ARBA00004123"/>
    </source>
</evidence>
<gene>
    <name evidence="9" type="ORF">CVLEPA_LOCUS6181</name>
</gene>
<evidence type="ECO:0000256" key="7">
    <source>
        <dbReference type="SAM" id="MobiDB-lite"/>
    </source>
</evidence>
<keyword evidence="6" id="KW-0539">Nucleus</keyword>
<dbReference type="EMBL" id="CAWYQH010000035">
    <property type="protein sequence ID" value="CAK8676737.1"/>
    <property type="molecule type" value="Genomic_DNA"/>
</dbReference>
<feature type="compositionally biased region" description="Basic and acidic residues" evidence="7">
    <location>
        <begin position="229"/>
        <end position="250"/>
    </location>
</feature>